<keyword evidence="2" id="KW-1185">Reference proteome</keyword>
<evidence type="ECO:0000313" key="2">
    <source>
        <dbReference type="Proteomes" id="UP001220256"/>
    </source>
</evidence>
<dbReference type="EMBL" id="JAPVEB010000003">
    <property type="protein sequence ID" value="KAJ5270493.1"/>
    <property type="molecule type" value="Genomic_DNA"/>
</dbReference>
<sequence>MDTPSDEAVQTYMEYFQRNTRACRFLPFLKDLIYFLVNDFDIKNDAYTLPTAMTEVTISEGKVRAQAVDRLLDEFKDDFDDPLSEEEGLEGYAYVKRGVRKSICGAQKTCI</sequence>
<comment type="caution">
    <text evidence="1">The sequence shown here is derived from an EMBL/GenBank/DDBJ whole genome shotgun (WGS) entry which is preliminary data.</text>
</comment>
<dbReference type="Proteomes" id="UP001220256">
    <property type="component" value="Unassembled WGS sequence"/>
</dbReference>
<reference evidence="1 2" key="1">
    <citation type="journal article" date="2023" name="IMA Fungus">
        <title>Comparative genomic study of the Penicillium genus elucidates a diverse pangenome and 15 lateral gene transfer events.</title>
        <authorList>
            <person name="Petersen C."/>
            <person name="Sorensen T."/>
            <person name="Nielsen M.R."/>
            <person name="Sondergaard T.E."/>
            <person name="Sorensen J.L."/>
            <person name="Fitzpatrick D.A."/>
            <person name="Frisvad J.C."/>
            <person name="Nielsen K.L."/>
        </authorList>
    </citation>
    <scope>NUCLEOTIDE SEQUENCE [LARGE SCALE GENOMIC DNA]</scope>
    <source>
        <strain evidence="1 2">IBT 3361</strain>
    </source>
</reference>
<gene>
    <name evidence="1" type="ORF">N7505_006251</name>
</gene>
<proteinExistence type="predicted"/>
<evidence type="ECO:0000313" key="1">
    <source>
        <dbReference type="EMBL" id="KAJ5270493.1"/>
    </source>
</evidence>
<accession>A0ABQ8WKJ7</accession>
<protein>
    <submittedName>
        <fullName evidence="1">Uncharacterized protein</fullName>
    </submittedName>
</protein>
<organism evidence="1 2">
    <name type="scientific">Penicillium chrysogenum</name>
    <name type="common">Penicillium notatum</name>
    <dbReference type="NCBI Taxonomy" id="5076"/>
    <lineage>
        <taxon>Eukaryota</taxon>
        <taxon>Fungi</taxon>
        <taxon>Dikarya</taxon>
        <taxon>Ascomycota</taxon>
        <taxon>Pezizomycotina</taxon>
        <taxon>Eurotiomycetes</taxon>
        <taxon>Eurotiomycetidae</taxon>
        <taxon>Eurotiales</taxon>
        <taxon>Aspergillaceae</taxon>
        <taxon>Penicillium</taxon>
        <taxon>Penicillium chrysogenum species complex</taxon>
    </lineage>
</organism>
<name>A0ABQ8WKJ7_PENCH</name>